<dbReference type="NCBIfam" id="TIGR00589">
    <property type="entry name" value="ogt"/>
    <property type="match status" value="1"/>
</dbReference>
<dbReference type="PANTHER" id="PTHR10815:SF5">
    <property type="entry name" value="METHYLATED-DNA--PROTEIN-CYSTEINE METHYLTRANSFERASE"/>
    <property type="match status" value="1"/>
</dbReference>
<evidence type="ECO:0000256" key="5">
    <source>
        <dbReference type="ARBA" id="ARBA00022679"/>
    </source>
</evidence>
<comment type="similarity">
    <text evidence="2 9">Belongs to the MGMT family.</text>
</comment>
<dbReference type="SUPFAM" id="SSF46767">
    <property type="entry name" value="Methylated DNA-protein cysteine methyltransferase, C-terminal domain"/>
    <property type="match status" value="1"/>
</dbReference>
<dbReference type="InterPro" id="IPR036631">
    <property type="entry name" value="MGMT_N_sf"/>
</dbReference>
<comment type="function">
    <text evidence="9">Involved in the cellular defense against the biological effects of O6-methylguanine (O6-MeG) and O4-methylthymine (O4-MeT) in DNA. Repairs the methylated nucleobase in DNA by stoichiometrically transferring the methyl group to a cysteine residue in the enzyme. This is a suicide reaction: the enzyme is irreversibly inactivated.</text>
</comment>
<evidence type="ECO:0000256" key="8">
    <source>
        <dbReference type="ARBA" id="ARBA00049348"/>
    </source>
</evidence>
<keyword evidence="5 9" id="KW-0808">Transferase</keyword>
<dbReference type="InterPro" id="IPR008332">
    <property type="entry name" value="MethylG_MeTrfase_N"/>
</dbReference>
<organism evidence="12 13">
    <name type="scientific">Pelagibaculum spongiae</name>
    <dbReference type="NCBI Taxonomy" id="2080658"/>
    <lineage>
        <taxon>Bacteria</taxon>
        <taxon>Pseudomonadati</taxon>
        <taxon>Pseudomonadota</taxon>
        <taxon>Gammaproteobacteria</taxon>
        <taxon>Oceanospirillales</taxon>
        <taxon>Pelagibaculum</taxon>
    </lineage>
</organism>
<proteinExistence type="inferred from homology"/>
<comment type="catalytic activity">
    <reaction evidence="8 9">
        <text>a 6-O-methyl-2'-deoxyguanosine in DNA + L-cysteinyl-[protein] = S-methyl-L-cysteinyl-[protein] + a 2'-deoxyguanosine in DNA</text>
        <dbReference type="Rhea" id="RHEA:24000"/>
        <dbReference type="Rhea" id="RHEA-COMP:10131"/>
        <dbReference type="Rhea" id="RHEA-COMP:10132"/>
        <dbReference type="Rhea" id="RHEA-COMP:11367"/>
        <dbReference type="Rhea" id="RHEA-COMP:11368"/>
        <dbReference type="ChEBI" id="CHEBI:29950"/>
        <dbReference type="ChEBI" id="CHEBI:82612"/>
        <dbReference type="ChEBI" id="CHEBI:85445"/>
        <dbReference type="ChEBI" id="CHEBI:85448"/>
        <dbReference type="EC" id="2.1.1.63"/>
    </reaction>
</comment>
<dbReference type="InterPro" id="IPR014048">
    <property type="entry name" value="MethylDNA_cys_MeTrfase_DNA-bd"/>
</dbReference>
<dbReference type="PANTHER" id="PTHR10815">
    <property type="entry name" value="METHYLATED-DNA--PROTEIN-CYSTEINE METHYLTRANSFERASE"/>
    <property type="match status" value="1"/>
</dbReference>
<dbReference type="InterPro" id="IPR023546">
    <property type="entry name" value="MGMT"/>
</dbReference>
<gene>
    <name evidence="12" type="ORF">DC094_18215</name>
</gene>
<dbReference type="FunFam" id="1.10.10.10:FF:000214">
    <property type="entry name" value="Methylated-DNA--protein-cysteine methyltransferase"/>
    <property type="match status" value="1"/>
</dbReference>
<name>A0A2V1GWW3_9GAMM</name>
<evidence type="ECO:0000256" key="3">
    <source>
        <dbReference type="ARBA" id="ARBA00022490"/>
    </source>
</evidence>
<evidence type="ECO:0000256" key="9">
    <source>
        <dbReference type="HAMAP-Rule" id="MF_00772"/>
    </source>
</evidence>
<feature type="domain" description="Methylguanine DNA methyltransferase ribonuclease-like" evidence="11">
    <location>
        <begin position="1"/>
        <end position="71"/>
    </location>
</feature>
<keyword evidence="4 9" id="KW-0489">Methyltransferase</keyword>
<evidence type="ECO:0000313" key="13">
    <source>
        <dbReference type="Proteomes" id="UP000244906"/>
    </source>
</evidence>
<dbReference type="AlphaFoldDB" id="A0A2V1GWW3"/>
<keyword evidence="13" id="KW-1185">Reference proteome</keyword>
<dbReference type="OrthoDB" id="9811249at2"/>
<dbReference type="InterPro" id="IPR036388">
    <property type="entry name" value="WH-like_DNA-bd_sf"/>
</dbReference>
<dbReference type="PROSITE" id="PS00374">
    <property type="entry name" value="MGMT"/>
    <property type="match status" value="1"/>
</dbReference>
<sequence>MIYSYFETAFGTTFAAADNDQLCHLWFDGQKHEPIWQYWKKIDGHPLFLTLKGQLEQYAKGERTEFNLPLNPKGTEFQMRVWQALLEIPFGQSSNYGALAAKLNKPTAARAVGAAVGKNPLSILIPCHRVIGKDGSLTGFASGLEMKKKLLRVEGLV</sequence>
<comment type="catalytic activity">
    <reaction evidence="1 9">
        <text>a 4-O-methyl-thymidine in DNA + L-cysteinyl-[protein] = a thymidine in DNA + S-methyl-L-cysteinyl-[protein]</text>
        <dbReference type="Rhea" id="RHEA:53428"/>
        <dbReference type="Rhea" id="RHEA-COMP:10131"/>
        <dbReference type="Rhea" id="RHEA-COMP:10132"/>
        <dbReference type="Rhea" id="RHEA-COMP:13555"/>
        <dbReference type="Rhea" id="RHEA-COMP:13556"/>
        <dbReference type="ChEBI" id="CHEBI:29950"/>
        <dbReference type="ChEBI" id="CHEBI:82612"/>
        <dbReference type="ChEBI" id="CHEBI:137386"/>
        <dbReference type="ChEBI" id="CHEBI:137387"/>
        <dbReference type="EC" id="2.1.1.63"/>
    </reaction>
</comment>
<evidence type="ECO:0000256" key="7">
    <source>
        <dbReference type="ARBA" id="ARBA00023204"/>
    </source>
</evidence>
<dbReference type="EC" id="2.1.1.63" evidence="9"/>
<dbReference type="GO" id="GO:0006307">
    <property type="term" value="P:DNA alkylation repair"/>
    <property type="evidence" value="ECO:0007669"/>
    <property type="project" value="UniProtKB-UniRule"/>
</dbReference>
<dbReference type="CDD" id="cd06445">
    <property type="entry name" value="ATase"/>
    <property type="match status" value="1"/>
</dbReference>
<comment type="caution">
    <text evidence="12">The sequence shown here is derived from an EMBL/GenBank/DDBJ whole genome shotgun (WGS) entry which is preliminary data.</text>
</comment>
<evidence type="ECO:0000256" key="2">
    <source>
        <dbReference type="ARBA" id="ARBA00008711"/>
    </source>
</evidence>
<dbReference type="GO" id="GO:0032259">
    <property type="term" value="P:methylation"/>
    <property type="evidence" value="ECO:0007669"/>
    <property type="project" value="UniProtKB-KW"/>
</dbReference>
<dbReference type="HAMAP" id="MF_00772">
    <property type="entry name" value="OGT"/>
    <property type="match status" value="1"/>
</dbReference>
<evidence type="ECO:0000256" key="4">
    <source>
        <dbReference type="ARBA" id="ARBA00022603"/>
    </source>
</evidence>
<feature type="domain" description="Methylated-DNA-[protein]-cysteine S-methyltransferase DNA binding" evidence="10">
    <location>
        <begin position="76"/>
        <end position="155"/>
    </location>
</feature>
<dbReference type="InterPro" id="IPR001497">
    <property type="entry name" value="MethylDNA_cys_MeTrfase_AS"/>
</dbReference>
<comment type="subcellular location">
    <subcellularLocation>
        <location evidence="9">Cytoplasm</location>
    </subcellularLocation>
</comment>
<dbReference type="Gene3D" id="3.30.160.70">
    <property type="entry name" value="Methylated DNA-protein cysteine methyltransferase domain"/>
    <property type="match status" value="1"/>
</dbReference>
<keyword evidence="7 9" id="KW-0234">DNA repair</keyword>
<dbReference type="GO" id="GO:0005737">
    <property type="term" value="C:cytoplasm"/>
    <property type="evidence" value="ECO:0007669"/>
    <property type="project" value="UniProtKB-SubCell"/>
</dbReference>
<evidence type="ECO:0000313" key="12">
    <source>
        <dbReference type="EMBL" id="PVZ65417.1"/>
    </source>
</evidence>
<dbReference type="GO" id="GO:0003908">
    <property type="term" value="F:methylated-DNA-[protein]-cysteine S-methyltransferase activity"/>
    <property type="evidence" value="ECO:0007669"/>
    <property type="project" value="UniProtKB-UniRule"/>
</dbReference>
<dbReference type="EMBL" id="QDDL01000010">
    <property type="protein sequence ID" value="PVZ65417.1"/>
    <property type="molecule type" value="Genomic_DNA"/>
</dbReference>
<dbReference type="Gene3D" id="1.10.10.10">
    <property type="entry name" value="Winged helix-like DNA-binding domain superfamily/Winged helix DNA-binding domain"/>
    <property type="match status" value="1"/>
</dbReference>
<keyword evidence="6 9" id="KW-0227">DNA damage</keyword>
<reference evidence="12 13" key="1">
    <citation type="submission" date="2018-04" db="EMBL/GenBank/DDBJ databases">
        <title>Thalassorhabdus spongiae gen. nov., sp. nov., isolated from a marine sponge in South-West Iceland.</title>
        <authorList>
            <person name="Knobloch S."/>
            <person name="Daussin A."/>
            <person name="Johannsson R."/>
            <person name="Marteinsson V.T."/>
        </authorList>
    </citation>
    <scope>NUCLEOTIDE SEQUENCE [LARGE SCALE GENOMIC DNA]</scope>
    <source>
        <strain evidence="12 13">Hp12</strain>
    </source>
</reference>
<dbReference type="Pfam" id="PF01035">
    <property type="entry name" value="DNA_binding_1"/>
    <property type="match status" value="1"/>
</dbReference>
<dbReference type="SUPFAM" id="SSF53155">
    <property type="entry name" value="Methylated DNA-protein cysteine methyltransferase domain"/>
    <property type="match status" value="1"/>
</dbReference>
<protein>
    <recommendedName>
        <fullName evidence="9">Methylated-DNA--protein-cysteine methyltransferase</fullName>
        <ecNumber evidence="9">2.1.1.63</ecNumber>
    </recommendedName>
    <alternativeName>
        <fullName evidence="9">6-O-methylguanine-DNA methyltransferase</fullName>
        <shortName evidence="9">MGMT</shortName>
    </alternativeName>
    <alternativeName>
        <fullName evidence="9">O-6-methylguanine-DNA-alkyltransferase</fullName>
    </alternativeName>
</protein>
<evidence type="ECO:0000256" key="1">
    <source>
        <dbReference type="ARBA" id="ARBA00001286"/>
    </source>
</evidence>
<feature type="active site" description="Nucleophile; methyl group acceptor" evidence="9">
    <location>
        <position position="127"/>
    </location>
</feature>
<accession>A0A2V1GWW3</accession>
<evidence type="ECO:0000259" key="10">
    <source>
        <dbReference type="Pfam" id="PF01035"/>
    </source>
</evidence>
<dbReference type="RefSeq" id="WP_116688553.1">
    <property type="nucleotide sequence ID" value="NZ_CAWNYD010000010.1"/>
</dbReference>
<comment type="miscellaneous">
    <text evidence="9">This enzyme catalyzes only one turnover and therefore is not strictly catalytic. According to one definition, an enzyme is a biocatalyst that acts repeatedly and over many reaction cycles.</text>
</comment>
<evidence type="ECO:0000256" key="6">
    <source>
        <dbReference type="ARBA" id="ARBA00022763"/>
    </source>
</evidence>
<dbReference type="Proteomes" id="UP000244906">
    <property type="component" value="Unassembled WGS sequence"/>
</dbReference>
<dbReference type="InterPro" id="IPR036217">
    <property type="entry name" value="MethylDNA_cys_MeTrfase_DNAb"/>
</dbReference>
<evidence type="ECO:0000259" key="11">
    <source>
        <dbReference type="Pfam" id="PF02870"/>
    </source>
</evidence>
<dbReference type="Pfam" id="PF02870">
    <property type="entry name" value="Methyltransf_1N"/>
    <property type="match status" value="1"/>
</dbReference>
<keyword evidence="3 9" id="KW-0963">Cytoplasm</keyword>